<dbReference type="AlphaFoldDB" id="A0AA38UPP8"/>
<evidence type="ECO:0000313" key="3">
    <source>
        <dbReference type="Proteomes" id="UP001163850"/>
    </source>
</evidence>
<protein>
    <submittedName>
        <fullName evidence="2">Uncharacterized protein</fullName>
    </submittedName>
</protein>
<name>A0AA38UPP8_9AGAR</name>
<evidence type="ECO:0000313" key="2">
    <source>
        <dbReference type="EMBL" id="KAJ3982192.1"/>
    </source>
</evidence>
<evidence type="ECO:0000256" key="1">
    <source>
        <dbReference type="SAM" id="MobiDB-lite"/>
    </source>
</evidence>
<feature type="region of interest" description="Disordered" evidence="1">
    <location>
        <begin position="48"/>
        <end position="111"/>
    </location>
</feature>
<proteinExistence type="predicted"/>
<gene>
    <name evidence="2" type="ORF">F5890DRAFT_1476351</name>
</gene>
<dbReference type="Proteomes" id="UP001163850">
    <property type="component" value="Unassembled WGS sequence"/>
</dbReference>
<feature type="region of interest" description="Disordered" evidence="1">
    <location>
        <begin position="1"/>
        <end position="24"/>
    </location>
</feature>
<accession>A0AA38UPP8</accession>
<sequence>MPPPRSEMRGMMSERKRNVLGERDRWPKAAIATLPRENPKRLGEMGLVAANTGQQEPVSKARRAERDRTVKRTQQKNHVSPKGGRCERRGDGAKSTHLKQGLRSRWGASSNRRVNWKREAASARLFASEGIQCDSNVKSNCTAKPIS</sequence>
<feature type="compositionally biased region" description="Basic and acidic residues" evidence="1">
    <location>
        <begin position="84"/>
        <end position="94"/>
    </location>
</feature>
<organism evidence="2 3">
    <name type="scientific">Lentinula detonsa</name>
    <dbReference type="NCBI Taxonomy" id="2804962"/>
    <lineage>
        <taxon>Eukaryota</taxon>
        <taxon>Fungi</taxon>
        <taxon>Dikarya</taxon>
        <taxon>Basidiomycota</taxon>
        <taxon>Agaricomycotina</taxon>
        <taxon>Agaricomycetes</taxon>
        <taxon>Agaricomycetidae</taxon>
        <taxon>Agaricales</taxon>
        <taxon>Marasmiineae</taxon>
        <taxon>Omphalotaceae</taxon>
        <taxon>Lentinula</taxon>
    </lineage>
</organism>
<comment type="caution">
    <text evidence="2">The sequence shown here is derived from an EMBL/GenBank/DDBJ whole genome shotgun (WGS) entry which is preliminary data.</text>
</comment>
<reference evidence="2" key="1">
    <citation type="submission" date="2022-08" db="EMBL/GenBank/DDBJ databases">
        <authorList>
            <consortium name="DOE Joint Genome Institute"/>
            <person name="Min B."/>
            <person name="Riley R."/>
            <person name="Sierra-Patev S."/>
            <person name="Naranjo-Ortiz M."/>
            <person name="Looney B."/>
            <person name="Konkel Z."/>
            <person name="Slot J.C."/>
            <person name="Sakamoto Y."/>
            <person name="Steenwyk J.L."/>
            <person name="Rokas A."/>
            <person name="Carro J."/>
            <person name="Camarero S."/>
            <person name="Ferreira P."/>
            <person name="Molpeceres G."/>
            <person name="Ruiz-Duenas F.J."/>
            <person name="Serrano A."/>
            <person name="Henrissat B."/>
            <person name="Drula E."/>
            <person name="Hughes K.W."/>
            <person name="Mata J.L."/>
            <person name="Ishikawa N.K."/>
            <person name="Vargas-Isla R."/>
            <person name="Ushijima S."/>
            <person name="Smith C.A."/>
            <person name="Ahrendt S."/>
            <person name="Andreopoulos W."/>
            <person name="He G."/>
            <person name="Labutti K."/>
            <person name="Lipzen A."/>
            <person name="Ng V."/>
            <person name="Sandor L."/>
            <person name="Barry K."/>
            <person name="Martinez A.T."/>
            <person name="Xiao Y."/>
            <person name="Gibbons J.G."/>
            <person name="Terashima K."/>
            <person name="Hibbett D.S."/>
            <person name="Grigoriev I.V."/>
        </authorList>
    </citation>
    <scope>NUCLEOTIDE SEQUENCE</scope>
    <source>
        <strain evidence="2">TFB7829</strain>
    </source>
</reference>
<dbReference type="EMBL" id="MU802073">
    <property type="protein sequence ID" value="KAJ3982192.1"/>
    <property type="molecule type" value="Genomic_DNA"/>
</dbReference>